<feature type="compositionally biased region" description="Polar residues" evidence="1">
    <location>
        <begin position="7"/>
        <end position="27"/>
    </location>
</feature>
<reference evidence="3" key="1">
    <citation type="submission" date="2013-02" db="EMBL/GenBank/DDBJ databases">
        <authorList>
            <person name="Hughes D."/>
        </authorList>
    </citation>
    <scope>NUCLEOTIDE SEQUENCE</scope>
    <source>
        <strain>Durham</strain>
        <strain evidence="3">NC isolate 2 -- Noor lab</strain>
    </source>
</reference>
<accession>T1H6R2</accession>
<dbReference type="EnsemblMetazoa" id="MESCA012395-RA">
    <property type="protein sequence ID" value="MESCA012395-PA"/>
    <property type="gene ID" value="MESCA012395"/>
</dbReference>
<organism evidence="2 3">
    <name type="scientific">Megaselia scalaris</name>
    <name type="common">Humpbacked fly</name>
    <name type="synonym">Phora scalaris</name>
    <dbReference type="NCBI Taxonomy" id="36166"/>
    <lineage>
        <taxon>Eukaryota</taxon>
        <taxon>Metazoa</taxon>
        <taxon>Ecdysozoa</taxon>
        <taxon>Arthropoda</taxon>
        <taxon>Hexapoda</taxon>
        <taxon>Insecta</taxon>
        <taxon>Pterygota</taxon>
        <taxon>Neoptera</taxon>
        <taxon>Endopterygota</taxon>
        <taxon>Diptera</taxon>
        <taxon>Brachycera</taxon>
        <taxon>Muscomorpha</taxon>
        <taxon>Platypezoidea</taxon>
        <taxon>Phoridae</taxon>
        <taxon>Megaseliini</taxon>
        <taxon>Megaselia</taxon>
    </lineage>
</organism>
<dbReference type="HOGENOM" id="CLU_2339513_0_0_1"/>
<protein>
    <submittedName>
        <fullName evidence="2">Uncharacterized protein</fullName>
    </submittedName>
</protein>
<name>T1H6R2_MEGSC</name>
<sequence length="98" mass="10955">IEKSNPALWTSLKNKTSARDTSVTNAEKSARDAIDKIEKCEIALSKVASSANHEQINTIRNKIQTLSEHINKVKDDLFRAKDTASISEKYWKKVPGIS</sequence>
<dbReference type="AlphaFoldDB" id="T1H6R2"/>
<feature type="region of interest" description="Disordered" evidence="1">
    <location>
        <begin position="1"/>
        <end position="30"/>
    </location>
</feature>
<dbReference type="Proteomes" id="UP000015102">
    <property type="component" value="Unassembled WGS sequence"/>
</dbReference>
<dbReference type="SUPFAM" id="SSF161270">
    <property type="entry name" value="PspA lactotransferrin-binding region"/>
    <property type="match status" value="1"/>
</dbReference>
<proteinExistence type="predicted"/>
<evidence type="ECO:0000313" key="2">
    <source>
        <dbReference type="EnsemblMetazoa" id="MESCA012395-PA"/>
    </source>
</evidence>
<evidence type="ECO:0000313" key="3">
    <source>
        <dbReference type="Proteomes" id="UP000015102"/>
    </source>
</evidence>
<evidence type="ECO:0000256" key="1">
    <source>
        <dbReference type="SAM" id="MobiDB-lite"/>
    </source>
</evidence>
<reference evidence="2" key="2">
    <citation type="submission" date="2015-06" db="UniProtKB">
        <authorList>
            <consortium name="EnsemblMetazoa"/>
        </authorList>
    </citation>
    <scope>IDENTIFICATION</scope>
</reference>
<keyword evidence="3" id="KW-1185">Reference proteome</keyword>
<dbReference type="STRING" id="36166.T1H6R2"/>